<evidence type="ECO:0000256" key="5">
    <source>
        <dbReference type="ARBA" id="ARBA00022692"/>
    </source>
</evidence>
<protein>
    <submittedName>
        <fullName evidence="16">Uncharacterized protein</fullName>
    </submittedName>
</protein>
<sequence length="389" mass="44425">MLAISETIQKLATPTHRNENENASNGKVRQKLRRPTPFVDAFCDYTSISGFRFLHSRYSFWFRSMSGLVLFGSIGMFLYHSSIFIRRFNDKRNSIQLFTTKVHFVRTPFIILCPLRQVKSIFYYDEDGPADFIHIVSRYYDTSNVLPGKFPIIDGVSVRNSTERALRVARDFFDLASRHFSDVDAGAAEVLNGPKLFVDDPIFRKLFPKSSLLLSFEKVLTMARNWHSVYANFDNFREWVCQSEDPCYAIVNETDPTMSNSVSVLNFARCRAKAVVVQLEQVLQKIDGFHEYVRKAQPPVGDVILFCRWLDGGKCTKEYVRSELGIDCVKLGGINHSMASYATLRNNIDVVIDLSAFDNKLATWKESELQILLCPTNESTVCTTVDGFI</sequence>
<evidence type="ECO:0000256" key="1">
    <source>
        <dbReference type="ARBA" id="ARBA00004141"/>
    </source>
</evidence>
<dbReference type="Proteomes" id="UP000887572">
    <property type="component" value="Unplaced"/>
</dbReference>
<feature type="transmembrane region" description="Helical" evidence="14">
    <location>
        <begin position="60"/>
        <end position="79"/>
    </location>
</feature>
<evidence type="ECO:0000313" key="16">
    <source>
        <dbReference type="WBParaSite" id="Gr19_v10_g362.t1"/>
    </source>
</evidence>
<evidence type="ECO:0000313" key="15">
    <source>
        <dbReference type="Proteomes" id="UP000887572"/>
    </source>
</evidence>
<evidence type="ECO:0000256" key="3">
    <source>
        <dbReference type="ARBA" id="ARBA00022448"/>
    </source>
</evidence>
<keyword evidence="9 14" id="KW-0472">Membrane</keyword>
<evidence type="ECO:0000256" key="6">
    <source>
        <dbReference type="ARBA" id="ARBA00022989"/>
    </source>
</evidence>
<dbReference type="AlphaFoldDB" id="A0A914HQ52"/>
<evidence type="ECO:0000256" key="10">
    <source>
        <dbReference type="ARBA" id="ARBA00023180"/>
    </source>
</evidence>
<accession>A0A914HQ52</accession>
<evidence type="ECO:0000256" key="9">
    <source>
        <dbReference type="ARBA" id="ARBA00023136"/>
    </source>
</evidence>
<keyword evidence="7" id="KW-0915">Sodium</keyword>
<comment type="subcellular location">
    <subcellularLocation>
        <location evidence="1">Membrane</location>
        <topology evidence="1">Multi-pass membrane protein</topology>
    </subcellularLocation>
</comment>
<dbReference type="GO" id="GO:0016020">
    <property type="term" value="C:membrane"/>
    <property type="evidence" value="ECO:0007669"/>
    <property type="project" value="UniProtKB-SubCell"/>
</dbReference>
<name>A0A914HQ52_GLORO</name>
<keyword evidence="8 13" id="KW-0406">Ion transport</keyword>
<keyword evidence="4 13" id="KW-0894">Sodium channel</keyword>
<keyword evidence="12 13" id="KW-0407">Ion channel</keyword>
<evidence type="ECO:0000256" key="7">
    <source>
        <dbReference type="ARBA" id="ARBA00023053"/>
    </source>
</evidence>
<dbReference type="WBParaSite" id="Gr19_v10_g362.t1">
    <property type="protein sequence ID" value="Gr19_v10_g362.t1"/>
    <property type="gene ID" value="Gr19_v10_g362"/>
</dbReference>
<evidence type="ECO:0000256" key="8">
    <source>
        <dbReference type="ARBA" id="ARBA00023065"/>
    </source>
</evidence>
<keyword evidence="5 13" id="KW-0812">Transmembrane</keyword>
<evidence type="ECO:0000256" key="2">
    <source>
        <dbReference type="ARBA" id="ARBA00007193"/>
    </source>
</evidence>
<keyword evidence="6 14" id="KW-1133">Transmembrane helix</keyword>
<organism evidence="15 16">
    <name type="scientific">Globodera rostochiensis</name>
    <name type="common">Golden nematode worm</name>
    <name type="synonym">Heterodera rostochiensis</name>
    <dbReference type="NCBI Taxonomy" id="31243"/>
    <lineage>
        <taxon>Eukaryota</taxon>
        <taxon>Metazoa</taxon>
        <taxon>Ecdysozoa</taxon>
        <taxon>Nematoda</taxon>
        <taxon>Chromadorea</taxon>
        <taxon>Rhabditida</taxon>
        <taxon>Tylenchina</taxon>
        <taxon>Tylenchomorpha</taxon>
        <taxon>Tylenchoidea</taxon>
        <taxon>Heteroderidae</taxon>
        <taxon>Heteroderinae</taxon>
        <taxon>Globodera</taxon>
    </lineage>
</organism>
<keyword evidence="10" id="KW-0325">Glycoprotein</keyword>
<dbReference type="InterPro" id="IPR001873">
    <property type="entry name" value="ENaC"/>
</dbReference>
<evidence type="ECO:0000256" key="11">
    <source>
        <dbReference type="ARBA" id="ARBA00023201"/>
    </source>
</evidence>
<dbReference type="GO" id="GO:0005272">
    <property type="term" value="F:sodium channel activity"/>
    <property type="evidence" value="ECO:0007669"/>
    <property type="project" value="UniProtKB-KW"/>
</dbReference>
<reference evidence="16" key="1">
    <citation type="submission" date="2022-11" db="UniProtKB">
        <authorList>
            <consortium name="WormBaseParasite"/>
        </authorList>
    </citation>
    <scope>IDENTIFICATION</scope>
</reference>
<keyword evidence="11 13" id="KW-0739">Sodium transport</keyword>
<evidence type="ECO:0000256" key="4">
    <source>
        <dbReference type="ARBA" id="ARBA00022461"/>
    </source>
</evidence>
<dbReference type="Pfam" id="PF00858">
    <property type="entry name" value="ASC"/>
    <property type="match status" value="1"/>
</dbReference>
<proteinExistence type="inferred from homology"/>
<keyword evidence="15" id="KW-1185">Reference proteome</keyword>
<evidence type="ECO:0000256" key="14">
    <source>
        <dbReference type="SAM" id="Phobius"/>
    </source>
</evidence>
<keyword evidence="3 13" id="KW-0813">Transport</keyword>
<evidence type="ECO:0000256" key="13">
    <source>
        <dbReference type="RuleBase" id="RU000679"/>
    </source>
</evidence>
<evidence type="ECO:0000256" key="12">
    <source>
        <dbReference type="ARBA" id="ARBA00023303"/>
    </source>
</evidence>
<comment type="similarity">
    <text evidence="2 13">Belongs to the amiloride-sensitive sodium channel (TC 1.A.6) family.</text>
</comment>